<dbReference type="InParanoid" id="A0A1Z5KBE3"/>
<reference evidence="3 4" key="1">
    <citation type="journal article" date="2015" name="Plant Cell">
        <title>Oil accumulation by the oleaginous diatom Fistulifera solaris as revealed by the genome and transcriptome.</title>
        <authorList>
            <person name="Tanaka T."/>
            <person name="Maeda Y."/>
            <person name="Veluchamy A."/>
            <person name="Tanaka M."/>
            <person name="Abida H."/>
            <person name="Marechal E."/>
            <person name="Bowler C."/>
            <person name="Muto M."/>
            <person name="Sunaga Y."/>
            <person name="Tanaka M."/>
            <person name="Yoshino T."/>
            <person name="Taniguchi T."/>
            <person name="Fukuda Y."/>
            <person name="Nemoto M."/>
            <person name="Matsumoto M."/>
            <person name="Wong P.S."/>
            <person name="Aburatani S."/>
            <person name="Fujibuchi W."/>
        </authorList>
    </citation>
    <scope>NUCLEOTIDE SEQUENCE [LARGE SCALE GENOMIC DNA]</scope>
    <source>
        <strain evidence="3 4">JPCC DA0580</strain>
    </source>
</reference>
<keyword evidence="4" id="KW-1185">Reference proteome</keyword>
<feature type="domain" description="START" evidence="2">
    <location>
        <begin position="69"/>
        <end position="229"/>
    </location>
</feature>
<dbReference type="InterPro" id="IPR023393">
    <property type="entry name" value="START-like_dom_sf"/>
</dbReference>
<dbReference type="CDD" id="cd00177">
    <property type="entry name" value="START"/>
    <property type="match status" value="1"/>
</dbReference>
<dbReference type="Pfam" id="PF01852">
    <property type="entry name" value="START"/>
    <property type="match status" value="1"/>
</dbReference>
<dbReference type="Proteomes" id="UP000198406">
    <property type="component" value="Unassembled WGS sequence"/>
</dbReference>
<evidence type="ECO:0000313" key="4">
    <source>
        <dbReference type="Proteomes" id="UP000198406"/>
    </source>
</evidence>
<organism evidence="3 4">
    <name type="scientific">Fistulifera solaris</name>
    <name type="common">Oleaginous diatom</name>
    <dbReference type="NCBI Taxonomy" id="1519565"/>
    <lineage>
        <taxon>Eukaryota</taxon>
        <taxon>Sar</taxon>
        <taxon>Stramenopiles</taxon>
        <taxon>Ochrophyta</taxon>
        <taxon>Bacillariophyta</taxon>
        <taxon>Bacillariophyceae</taxon>
        <taxon>Bacillariophycidae</taxon>
        <taxon>Naviculales</taxon>
        <taxon>Naviculaceae</taxon>
        <taxon>Fistulifera</taxon>
    </lineage>
</organism>
<protein>
    <recommendedName>
        <fullName evidence="2">START domain-containing protein</fullName>
    </recommendedName>
</protein>
<dbReference type="SUPFAM" id="SSF55961">
    <property type="entry name" value="Bet v1-like"/>
    <property type="match status" value="1"/>
</dbReference>
<name>A0A1Z5KBE3_FISSO</name>
<dbReference type="Gene3D" id="3.30.530.20">
    <property type="match status" value="1"/>
</dbReference>
<keyword evidence="1" id="KW-0732">Signal</keyword>
<gene>
    <name evidence="3" type="ORF">FisN_15Lh121</name>
</gene>
<dbReference type="InterPro" id="IPR002913">
    <property type="entry name" value="START_lipid-bd_dom"/>
</dbReference>
<feature type="chain" id="PRO_5012757811" description="START domain-containing protein" evidence="1">
    <location>
        <begin position="23"/>
        <end position="276"/>
    </location>
</feature>
<proteinExistence type="predicted"/>
<feature type="signal peptide" evidence="1">
    <location>
        <begin position="1"/>
        <end position="22"/>
    </location>
</feature>
<sequence>MKVFRFLFLIGISFVHFRAVSCRTNHHHHHPAAVKPQRGKELLSPILAHDLYQAYRDLQSEYQKKALRGDWKLLHEKEGVEVCLLQHPEDPTCPYVRMKGIFPVPVEECWNFLSISNWDTSMPQMDPFYEGVSLHGAYQHDQVRMILCRKRTKRLLAFGKRDLVFLSVQDEPLSDGTWVSGTVSVETDLVPRQPGYTRAFQDSIAFYKPLQENTHTELTIMCRIDLNDSAEDGTGGFIPMWLYVKTIGKTGAQSVIRMRNALLQQKRNRENKHRST</sequence>
<evidence type="ECO:0000313" key="3">
    <source>
        <dbReference type="EMBL" id="GAX23401.1"/>
    </source>
</evidence>
<evidence type="ECO:0000256" key="1">
    <source>
        <dbReference type="SAM" id="SignalP"/>
    </source>
</evidence>
<dbReference type="OrthoDB" id="197616at2759"/>
<comment type="caution">
    <text evidence="3">The sequence shown here is derived from an EMBL/GenBank/DDBJ whole genome shotgun (WGS) entry which is preliminary data.</text>
</comment>
<evidence type="ECO:0000259" key="2">
    <source>
        <dbReference type="Pfam" id="PF01852"/>
    </source>
</evidence>
<dbReference type="EMBL" id="BDSP01000201">
    <property type="protein sequence ID" value="GAX23401.1"/>
    <property type="molecule type" value="Genomic_DNA"/>
</dbReference>
<dbReference type="AlphaFoldDB" id="A0A1Z5KBE3"/>
<dbReference type="GO" id="GO:0008289">
    <property type="term" value="F:lipid binding"/>
    <property type="evidence" value="ECO:0007669"/>
    <property type="project" value="InterPro"/>
</dbReference>
<accession>A0A1Z5KBE3</accession>